<evidence type="ECO:0000313" key="4">
    <source>
        <dbReference type="Proteomes" id="UP001335648"/>
    </source>
</evidence>
<reference evidence="3 4" key="1">
    <citation type="journal article" date="2023" name="Mol. Biol. Evol.">
        <title>Genomics of Secondarily Temperate Adaptation in the Only Non-Antarctic Icefish.</title>
        <authorList>
            <person name="Rivera-Colon A.G."/>
            <person name="Rayamajhi N."/>
            <person name="Minhas B.F."/>
            <person name="Madrigal G."/>
            <person name="Bilyk K.T."/>
            <person name="Yoon V."/>
            <person name="Hune M."/>
            <person name="Gregory S."/>
            <person name="Cheng C.H.C."/>
            <person name="Catchen J.M."/>
        </authorList>
    </citation>
    <scope>NUCLEOTIDE SEQUENCE [LARGE SCALE GENOMIC DNA]</scope>
    <source>
        <strain evidence="3">JC2023a</strain>
    </source>
</reference>
<comment type="caution">
    <text evidence="3">The sequence shown here is derived from an EMBL/GenBank/DDBJ whole genome shotgun (WGS) entry which is preliminary data.</text>
</comment>
<gene>
    <name evidence="3" type="ORF">CesoFtcFv8_020467</name>
</gene>
<feature type="region of interest" description="Disordered" evidence="1">
    <location>
        <begin position="38"/>
        <end position="58"/>
    </location>
</feature>
<dbReference type="Proteomes" id="UP001335648">
    <property type="component" value="Unassembled WGS sequence"/>
</dbReference>
<proteinExistence type="predicted"/>
<organism evidence="3 4">
    <name type="scientific">Champsocephalus esox</name>
    <name type="common">pike icefish</name>
    <dbReference type="NCBI Taxonomy" id="159716"/>
    <lineage>
        <taxon>Eukaryota</taxon>
        <taxon>Metazoa</taxon>
        <taxon>Chordata</taxon>
        <taxon>Craniata</taxon>
        <taxon>Vertebrata</taxon>
        <taxon>Euteleostomi</taxon>
        <taxon>Actinopterygii</taxon>
        <taxon>Neopterygii</taxon>
        <taxon>Teleostei</taxon>
        <taxon>Neoteleostei</taxon>
        <taxon>Acanthomorphata</taxon>
        <taxon>Eupercaria</taxon>
        <taxon>Perciformes</taxon>
        <taxon>Notothenioidei</taxon>
        <taxon>Channichthyidae</taxon>
        <taxon>Champsocephalus</taxon>
    </lineage>
</organism>
<sequence>MLMIPELLQVQRYVLTCRFSQDHLELLFNSIRASGAESCREGDSPSFNKASSKGVDSHLHRPGGDWNGGCFSAWEHIEETQLGIDNHYSDLLSLVVFLKIRLHHIARLTSLDPQKGSTRKKLCRTVLCQGFQLI</sequence>
<accession>A0AAN8BBV7</accession>
<dbReference type="InterPro" id="IPR048367">
    <property type="entry name" value="TNP-like_RNaseH_C"/>
</dbReference>
<evidence type="ECO:0000313" key="3">
    <source>
        <dbReference type="EMBL" id="KAK5881822.1"/>
    </source>
</evidence>
<evidence type="ECO:0000256" key="1">
    <source>
        <dbReference type="SAM" id="MobiDB-lite"/>
    </source>
</evidence>
<dbReference type="EMBL" id="JAULUE010002062">
    <property type="protein sequence ID" value="KAK5881822.1"/>
    <property type="molecule type" value="Genomic_DNA"/>
</dbReference>
<dbReference type="Pfam" id="PF21789">
    <property type="entry name" value="TNP-like_RNaseH_C"/>
    <property type="match status" value="1"/>
</dbReference>
<evidence type="ECO:0000259" key="2">
    <source>
        <dbReference type="Pfam" id="PF21789"/>
    </source>
</evidence>
<dbReference type="AlphaFoldDB" id="A0AAN8BBV7"/>
<feature type="domain" description="Transposable element P transposase-like RNase H C-terminal" evidence="2">
    <location>
        <begin position="17"/>
        <end position="35"/>
    </location>
</feature>
<keyword evidence="4" id="KW-1185">Reference proteome</keyword>
<protein>
    <recommendedName>
        <fullName evidence="2">Transposable element P transposase-like RNase H C-terminal domain-containing protein</fullName>
    </recommendedName>
</protein>
<name>A0AAN8BBV7_9TELE</name>